<reference evidence="2 3" key="1">
    <citation type="submission" date="2016-04" db="EMBL/GenBank/DDBJ databases">
        <title>A degradative enzymes factory behind the ericoid mycorrhizal symbiosis.</title>
        <authorList>
            <consortium name="DOE Joint Genome Institute"/>
            <person name="Martino E."/>
            <person name="Morin E."/>
            <person name="Grelet G."/>
            <person name="Kuo A."/>
            <person name="Kohler A."/>
            <person name="Daghino S."/>
            <person name="Barry K."/>
            <person name="Choi C."/>
            <person name="Cichocki N."/>
            <person name="Clum A."/>
            <person name="Copeland A."/>
            <person name="Hainaut M."/>
            <person name="Haridas S."/>
            <person name="Labutti K."/>
            <person name="Lindquist E."/>
            <person name="Lipzen A."/>
            <person name="Khouja H.-R."/>
            <person name="Murat C."/>
            <person name="Ohm R."/>
            <person name="Olson A."/>
            <person name="Spatafora J."/>
            <person name="Veneault-Fourrey C."/>
            <person name="Henrissat B."/>
            <person name="Grigoriev I."/>
            <person name="Martin F."/>
            <person name="Perotto S."/>
        </authorList>
    </citation>
    <scope>NUCLEOTIDE SEQUENCE [LARGE SCALE GENOMIC DNA]</scope>
    <source>
        <strain evidence="2 3">F</strain>
    </source>
</reference>
<evidence type="ECO:0000313" key="2">
    <source>
        <dbReference type="EMBL" id="PMD40435.1"/>
    </source>
</evidence>
<dbReference type="PANTHER" id="PTHR33099:SF7">
    <property type="entry name" value="MYND-TYPE DOMAIN-CONTAINING PROTEIN"/>
    <property type="match status" value="1"/>
</dbReference>
<dbReference type="PROSITE" id="PS51471">
    <property type="entry name" value="FE2OG_OXY"/>
    <property type="match status" value="1"/>
</dbReference>
<dbReference type="AlphaFoldDB" id="A0A2J6RPJ1"/>
<dbReference type="OrthoDB" id="27483at2759"/>
<dbReference type="EMBL" id="KZ613945">
    <property type="protein sequence ID" value="PMD40435.1"/>
    <property type="molecule type" value="Genomic_DNA"/>
</dbReference>
<evidence type="ECO:0000259" key="1">
    <source>
        <dbReference type="PROSITE" id="PS51471"/>
    </source>
</evidence>
<dbReference type="Gene3D" id="2.60.120.620">
    <property type="entry name" value="q2cbj1_9rhob like domain"/>
    <property type="match status" value="1"/>
</dbReference>
<protein>
    <recommendedName>
        <fullName evidence="1">Fe2OG dioxygenase domain-containing protein</fullName>
    </recommendedName>
</protein>
<dbReference type="InterPro" id="IPR005123">
    <property type="entry name" value="Oxoglu/Fe-dep_dioxygenase_dom"/>
</dbReference>
<sequence>NPGLCLKNGGPIGLLPLTERDARVIIAAGRRVPFEKCEQTPVNEQVRRPWQLLDFEFEIKNPAWEPFLQSIVREVCKGLGVDAAGNGVQAKLCKMLLYDPGSAFEPHQDLEGVSGMFATLNIVLGSDYEGGEVYVKEGDMTHTFELLILDRSPDVTHEVKPVKTGHRLVLSYRLRDNTLHSVEIIPKPMND</sequence>
<name>A0A2J6RPJ1_HYAVF</name>
<keyword evidence="3" id="KW-1185">Reference proteome</keyword>
<dbReference type="PANTHER" id="PTHR33099">
    <property type="entry name" value="FE2OG DIOXYGENASE DOMAIN-CONTAINING PROTEIN"/>
    <property type="match status" value="1"/>
</dbReference>
<feature type="non-terminal residue" evidence="2">
    <location>
        <position position="1"/>
    </location>
</feature>
<accession>A0A2J6RPJ1</accession>
<proteinExistence type="predicted"/>
<gene>
    <name evidence="2" type="ORF">L207DRAFT_624945</name>
</gene>
<dbReference type="Proteomes" id="UP000235786">
    <property type="component" value="Unassembled WGS sequence"/>
</dbReference>
<feature type="domain" description="Fe2OG dioxygenase" evidence="1">
    <location>
        <begin position="89"/>
        <end position="176"/>
    </location>
</feature>
<evidence type="ECO:0000313" key="3">
    <source>
        <dbReference type="Proteomes" id="UP000235786"/>
    </source>
</evidence>
<organism evidence="2 3">
    <name type="scientific">Hyaloscypha variabilis (strain UAMH 11265 / GT02V1 / F)</name>
    <name type="common">Meliniomyces variabilis</name>
    <dbReference type="NCBI Taxonomy" id="1149755"/>
    <lineage>
        <taxon>Eukaryota</taxon>
        <taxon>Fungi</taxon>
        <taxon>Dikarya</taxon>
        <taxon>Ascomycota</taxon>
        <taxon>Pezizomycotina</taxon>
        <taxon>Leotiomycetes</taxon>
        <taxon>Helotiales</taxon>
        <taxon>Hyaloscyphaceae</taxon>
        <taxon>Hyaloscypha</taxon>
        <taxon>Hyaloscypha variabilis</taxon>
    </lineage>
</organism>